<protein>
    <submittedName>
        <fullName evidence="4">Trypsin-like peptidase domain-containing protein</fullName>
    </submittedName>
</protein>
<feature type="coiled-coil region" evidence="2">
    <location>
        <begin position="17"/>
        <end position="44"/>
    </location>
</feature>
<evidence type="ECO:0000313" key="5">
    <source>
        <dbReference type="Proteomes" id="UP000199427"/>
    </source>
</evidence>
<keyword evidence="1" id="KW-0378">Hydrolase</keyword>
<evidence type="ECO:0000313" key="4">
    <source>
        <dbReference type="EMBL" id="SEP78507.1"/>
    </source>
</evidence>
<dbReference type="SUPFAM" id="SSF50494">
    <property type="entry name" value="Trypsin-like serine proteases"/>
    <property type="match status" value="1"/>
</dbReference>
<reference evidence="4 5" key="1">
    <citation type="submission" date="2016-10" db="EMBL/GenBank/DDBJ databases">
        <authorList>
            <person name="de Groot N.N."/>
        </authorList>
    </citation>
    <scope>NUCLEOTIDE SEQUENCE [LARGE SCALE GENOMIC DNA]</scope>
    <source>
        <strain evidence="4 5">DSM 21633</strain>
    </source>
</reference>
<dbReference type="InterPro" id="IPR001940">
    <property type="entry name" value="Peptidase_S1C"/>
</dbReference>
<dbReference type="AlphaFoldDB" id="A0A1H9APW1"/>
<sequence>MTDDKRPDIIDEDLYENIDEEEMYEILQEKKRELRERDKEEEQKPKRPFPKWVFWLIAVFMVINIGAAIPNFFSLAAIDFVKTSAQLMMDEDIQEYKESIALIDTGESKGTGFTFTEEGQILTNYHVIDRSGQLLVYLPEDGPYTATIVETYPDIDLAVLKIEGEEFPYLDLADQATFKKDEPFYFIGNPLRFSGIANEGEIIGLSDSSLDTDVLMLQAPVYRGNSGSPVINEQGEVIGVIYATRQSEEHGKVGLAIPIESFHERYE</sequence>
<evidence type="ECO:0000256" key="2">
    <source>
        <dbReference type="SAM" id="Coils"/>
    </source>
</evidence>
<name>A0A1H9APW1_9BACI</name>
<keyword evidence="3" id="KW-0812">Transmembrane</keyword>
<dbReference type="PRINTS" id="PR00834">
    <property type="entry name" value="PROTEASES2C"/>
</dbReference>
<dbReference type="InterPro" id="IPR009003">
    <property type="entry name" value="Peptidase_S1_PA"/>
</dbReference>
<organism evidence="4 5">
    <name type="scientific">Piscibacillus halophilus</name>
    <dbReference type="NCBI Taxonomy" id="571933"/>
    <lineage>
        <taxon>Bacteria</taxon>
        <taxon>Bacillati</taxon>
        <taxon>Bacillota</taxon>
        <taxon>Bacilli</taxon>
        <taxon>Bacillales</taxon>
        <taxon>Bacillaceae</taxon>
        <taxon>Piscibacillus</taxon>
    </lineage>
</organism>
<proteinExistence type="predicted"/>
<keyword evidence="2" id="KW-0175">Coiled coil</keyword>
<dbReference type="OrthoDB" id="9766361at2"/>
<keyword evidence="1" id="KW-0645">Protease</keyword>
<dbReference type="EMBL" id="FOES01000003">
    <property type="protein sequence ID" value="SEP78507.1"/>
    <property type="molecule type" value="Genomic_DNA"/>
</dbReference>
<dbReference type="GO" id="GO:0006508">
    <property type="term" value="P:proteolysis"/>
    <property type="evidence" value="ECO:0007669"/>
    <property type="project" value="InterPro"/>
</dbReference>
<dbReference type="InterPro" id="IPR043504">
    <property type="entry name" value="Peptidase_S1_PA_chymotrypsin"/>
</dbReference>
<dbReference type="PANTHER" id="PTHR43019">
    <property type="entry name" value="SERINE ENDOPROTEASE DEGS"/>
    <property type="match status" value="1"/>
</dbReference>
<evidence type="ECO:0000256" key="1">
    <source>
        <dbReference type="ARBA" id="ARBA00022825"/>
    </source>
</evidence>
<dbReference type="Gene3D" id="2.40.10.10">
    <property type="entry name" value="Trypsin-like serine proteases"/>
    <property type="match status" value="2"/>
</dbReference>
<dbReference type="PANTHER" id="PTHR43019:SF23">
    <property type="entry name" value="PROTEASE DO-LIKE 5, CHLOROPLASTIC"/>
    <property type="match status" value="1"/>
</dbReference>
<keyword evidence="3" id="KW-1133">Transmembrane helix</keyword>
<accession>A0A1H9APW1</accession>
<dbReference type="STRING" id="571933.SAMN05216362_10310"/>
<evidence type="ECO:0000256" key="3">
    <source>
        <dbReference type="SAM" id="Phobius"/>
    </source>
</evidence>
<gene>
    <name evidence="4" type="ORF">SAMN05216362_10310</name>
</gene>
<feature type="transmembrane region" description="Helical" evidence="3">
    <location>
        <begin position="52"/>
        <end position="73"/>
    </location>
</feature>
<dbReference type="Pfam" id="PF13365">
    <property type="entry name" value="Trypsin_2"/>
    <property type="match status" value="1"/>
</dbReference>
<keyword evidence="1" id="KW-0720">Serine protease</keyword>
<keyword evidence="3" id="KW-0472">Membrane</keyword>
<dbReference type="RefSeq" id="WP_091772424.1">
    <property type="nucleotide sequence ID" value="NZ_FOES01000003.1"/>
</dbReference>
<keyword evidence="5" id="KW-1185">Reference proteome</keyword>
<dbReference type="GO" id="GO:0004252">
    <property type="term" value="F:serine-type endopeptidase activity"/>
    <property type="evidence" value="ECO:0007669"/>
    <property type="project" value="InterPro"/>
</dbReference>
<dbReference type="Proteomes" id="UP000199427">
    <property type="component" value="Unassembled WGS sequence"/>
</dbReference>